<comment type="similarity">
    <text evidence="1 3">Belongs to the type-B carboxylesterase/lipase family.</text>
</comment>
<proteinExistence type="inferred from homology"/>
<gene>
    <name evidence="5" type="ORF">H7F51_11275</name>
</gene>
<dbReference type="PANTHER" id="PTHR11559">
    <property type="entry name" value="CARBOXYLESTERASE"/>
    <property type="match status" value="1"/>
</dbReference>
<comment type="caution">
    <text evidence="5">The sequence shown here is derived from an EMBL/GenBank/DDBJ whole genome shotgun (WGS) entry which is preliminary data.</text>
</comment>
<evidence type="ECO:0000259" key="4">
    <source>
        <dbReference type="Pfam" id="PF00135"/>
    </source>
</evidence>
<name>A0A7X1FSE9_9SPHN</name>
<dbReference type="RefSeq" id="WP_185664403.1">
    <property type="nucleotide sequence ID" value="NZ_JACLAW010000008.1"/>
</dbReference>
<dbReference type="PROSITE" id="PS00122">
    <property type="entry name" value="CARBOXYLESTERASE_B_1"/>
    <property type="match status" value="1"/>
</dbReference>
<dbReference type="AlphaFoldDB" id="A0A7X1FSE9"/>
<keyword evidence="2 3" id="KW-0378">Hydrolase</keyword>
<accession>A0A7X1FSE9</accession>
<keyword evidence="6" id="KW-1185">Reference proteome</keyword>
<evidence type="ECO:0000256" key="3">
    <source>
        <dbReference type="RuleBase" id="RU361235"/>
    </source>
</evidence>
<evidence type="ECO:0000256" key="2">
    <source>
        <dbReference type="ARBA" id="ARBA00022801"/>
    </source>
</evidence>
<feature type="domain" description="Carboxylesterase type B" evidence="4">
    <location>
        <begin position="30"/>
        <end position="516"/>
    </location>
</feature>
<dbReference type="PROSITE" id="PS00941">
    <property type="entry name" value="CARBOXYLESTERASE_B_2"/>
    <property type="match status" value="1"/>
</dbReference>
<dbReference type="InterPro" id="IPR019826">
    <property type="entry name" value="Carboxylesterase_B_AS"/>
</dbReference>
<evidence type="ECO:0000313" key="5">
    <source>
        <dbReference type="EMBL" id="MBC2666098.1"/>
    </source>
</evidence>
<dbReference type="SUPFAM" id="SSF53474">
    <property type="entry name" value="alpha/beta-Hydrolases"/>
    <property type="match status" value="1"/>
</dbReference>
<dbReference type="Gene3D" id="3.40.50.1820">
    <property type="entry name" value="alpha/beta hydrolase"/>
    <property type="match status" value="1"/>
</dbReference>
<dbReference type="InterPro" id="IPR002018">
    <property type="entry name" value="CarbesteraseB"/>
</dbReference>
<sequence>MSKYRDHLLLFAGVAALQSLPLGAQERAGPVVAVTGGQVRGDFMPGPGGAAFKGIPYAAPPMGDLRWRETRPLKPWRGVLAAGVYRPGCGQMDPATKQAGEDCLFLNVWSPEWPARTKKPVIFWINGGELFGGSGALKPGSESLARQGVVLVSANYRGTLLGMMGHAELAAESPHRSSANYMLHDQVAVLNWIHRNIARFGGDPDNVTIFGQSGGGHSVSMLLASPLTKGLVHRAIIDSGAPMQVPRPYVTRQELEQIGTVTAEVLHAPKTDTIRYLRALPAAQVVAAMPEVRARLLAMGGEAYDEGTDGYVIPVPPGEVWAAHNEHHVPLIIGSTSQDTAGTIRGVAVPGPGASIEAVAAWKKEALELFYGKDADLLEAATRIYGLRGKPDEQTDYAPYGTQVQQLGTDLNHRCGTIYSAALHSKVAPTWLFEFSRTTPGKLPVHSSELPYLFGHDDLPDAAARAYSGMMQRYWVNFARSGNPNGPGLPQWPGYEPTSRASIEFANEGPVVRKGMRVAACAPYEAKLARDPRPLTGGLGTWIRGPAITVNTEAATPRRPE</sequence>
<organism evidence="5 6">
    <name type="scientific">Novosphingobium flavum</name>
    <dbReference type="NCBI Taxonomy" id="1778672"/>
    <lineage>
        <taxon>Bacteria</taxon>
        <taxon>Pseudomonadati</taxon>
        <taxon>Pseudomonadota</taxon>
        <taxon>Alphaproteobacteria</taxon>
        <taxon>Sphingomonadales</taxon>
        <taxon>Sphingomonadaceae</taxon>
        <taxon>Novosphingobium</taxon>
    </lineage>
</organism>
<reference evidence="5 6" key="1">
    <citation type="submission" date="2020-08" db="EMBL/GenBank/DDBJ databases">
        <title>The genome sequence of type strain Novosphingobium flavum NBRC 111647.</title>
        <authorList>
            <person name="Liu Y."/>
        </authorList>
    </citation>
    <scope>NUCLEOTIDE SEQUENCE [LARGE SCALE GENOMIC DNA]</scope>
    <source>
        <strain evidence="5 6">NBRC 111647</strain>
    </source>
</reference>
<dbReference type="Proteomes" id="UP000566813">
    <property type="component" value="Unassembled WGS sequence"/>
</dbReference>
<evidence type="ECO:0000313" key="6">
    <source>
        <dbReference type="Proteomes" id="UP000566813"/>
    </source>
</evidence>
<dbReference type="InterPro" id="IPR029058">
    <property type="entry name" value="AB_hydrolase_fold"/>
</dbReference>
<dbReference type="Pfam" id="PF00135">
    <property type="entry name" value="COesterase"/>
    <property type="match status" value="1"/>
</dbReference>
<evidence type="ECO:0000256" key="1">
    <source>
        <dbReference type="ARBA" id="ARBA00005964"/>
    </source>
</evidence>
<dbReference type="EMBL" id="JACLAW010000008">
    <property type="protein sequence ID" value="MBC2666098.1"/>
    <property type="molecule type" value="Genomic_DNA"/>
</dbReference>
<dbReference type="EC" id="3.1.1.-" evidence="3"/>
<protein>
    <recommendedName>
        <fullName evidence="3">Carboxylic ester hydrolase</fullName>
        <ecNumber evidence="3">3.1.1.-</ecNumber>
    </recommendedName>
</protein>
<dbReference type="InterPro" id="IPR050309">
    <property type="entry name" value="Type-B_Carboxylest/Lipase"/>
</dbReference>
<dbReference type="GO" id="GO:0016787">
    <property type="term" value="F:hydrolase activity"/>
    <property type="evidence" value="ECO:0007669"/>
    <property type="project" value="UniProtKB-KW"/>
</dbReference>
<dbReference type="InterPro" id="IPR019819">
    <property type="entry name" value="Carboxylesterase_B_CS"/>
</dbReference>